<dbReference type="EMBL" id="JAOTPO010000005">
    <property type="protein sequence ID" value="MDE5413709.1"/>
    <property type="molecule type" value="Genomic_DNA"/>
</dbReference>
<evidence type="ECO:0000256" key="1">
    <source>
        <dbReference type="SAM" id="MobiDB-lite"/>
    </source>
</evidence>
<protein>
    <submittedName>
        <fullName evidence="2">Uncharacterized protein</fullName>
    </submittedName>
</protein>
<keyword evidence="3" id="KW-1185">Reference proteome</keyword>
<name>A0ABT5VE50_9BACI</name>
<gene>
    <name evidence="2" type="ORF">N7Z68_09945</name>
</gene>
<proteinExistence type="predicted"/>
<sequence>MVNLDFDKFNKVQKKHEAHYLAGGAKNKPASENFDSADDLNRKKPPSVGAEGRDV</sequence>
<organism evidence="2 3">
    <name type="scientific">Alkalihalobacterium chitinilyticum</name>
    <dbReference type="NCBI Taxonomy" id="2980103"/>
    <lineage>
        <taxon>Bacteria</taxon>
        <taxon>Bacillati</taxon>
        <taxon>Bacillota</taxon>
        <taxon>Bacilli</taxon>
        <taxon>Bacillales</taxon>
        <taxon>Bacillaceae</taxon>
        <taxon>Alkalihalobacterium</taxon>
    </lineage>
</organism>
<reference evidence="2" key="1">
    <citation type="submission" date="2024-05" db="EMBL/GenBank/DDBJ databases">
        <title>Alkalihalobacillus sp. strain MEB203 novel alkaliphilic bacterium from Lonar Lake, India.</title>
        <authorList>
            <person name="Joshi A."/>
            <person name="Thite S."/>
            <person name="Mengade P."/>
        </authorList>
    </citation>
    <scope>NUCLEOTIDE SEQUENCE</scope>
    <source>
        <strain evidence="2">MEB 203</strain>
    </source>
</reference>
<accession>A0ABT5VE50</accession>
<evidence type="ECO:0000313" key="3">
    <source>
        <dbReference type="Proteomes" id="UP001148125"/>
    </source>
</evidence>
<comment type="caution">
    <text evidence="2">The sequence shown here is derived from an EMBL/GenBank/DDBJ whole genome shotgun (WGS) entry which is preliminary data.</text>
</comment>
<feature type="region of interest" description="Disordered" evidence="1">
    <location>
        <begin position="20"/>
        <end position="55"/>
    </location>
</feature>
<dbReference type="Proteomes" id="UP001148125">
    <property type="component" value="Unassembled WGS sequence"/>
</dbReference>
<evidence type="ECO:0000313" key="2">
    <source>
        <dbReference type="EMBL" id="MDE5413709.1"/>
    </source>
</evidence>
<dbReference type="RefSeq" id="WP_275118320.1">
    <property type="nucleotide sequence ID" value="NZ_JAOTPO010000005.1"/>
</dbReference>